<dbReference type="InterPro" id="IPR001763">
    <property type="entry name" value="Rhodanese-like_dom"/>
</dbReference>
<name>A0A0W0YBI0_9GAMM</name>
<dbReference type="AlphaFoldDB" id="A0A0W0YBI0"/>
<dbReference type="InterPro" id="IPR035985">
    <property type="entry name" value="Ubiquitin-activating_enz"/>
</dbReference>
<dbReference type="STRING" id="28087.Lsai_3014"/>
<dbReference type="OrthoDB" id="9804286at2"/>
<evidence type="ECO:0000256" key="1">
    <source>
        <dbReference type="ARBA" id="ARBA00009919"/>
    </source>
</evidence>
<evidence type="ECO:0000313" key="3">
    <source>
        <dbReference type="EMBL" id="KTD54192.1"/>
    </source>
</evidence>
<dbReference type="GO" id="GO:0005829">
    <property type="term" value="C:cytosol"/>
    <property type="evidence" value="ECO:0007669"/>
    <property type="project" value="TreeGrafter"/>
</dbReference>
<reference evidence="3 4" key="1">
    <citation type="submission" date="2015-11" db="EMBL/GenBank/DDBJ databases">
        <title>Genomic analysis of 38 Legionella species identifies large and diverse effector repertoires.</title>
        <authorList>
            <person name="Burstein D."/>
            <person name="Amaro F."/>
            <person name="Zusman T."/>
            <person name="Lifshitz Z."/>
            <person name="Cohen O."/>
            <person name="Gilbert J.A."/>
            <person name="Pupko T."/>
            <person name="Shuman H.A."/>
            <person name="Segal G."/>
        </authorList>
    </citation>
    <scope>NUCLEOTIDE SEQUENCE [LARGE SCALE GENOMIC DNA]</scope>
    <source>
        <strain evidence="3 4">Mt.St.Helens-4</strain>
    </source>
</reference>
<protein>
    <submittedName>
        <fullName evidence="3">Thiazole biosynthesis adenylyltransferase ThiF</fullName>
    </submittedName>
</protein>
<dbReference type="PANTHER" id="PTHR10953:SF102">
    <property type="entry name" value="ADENYLYLTRANSFERASE AND SULFURTRANSFERASE MOCS3"/>
    <property type="match status" value="1"/>
</dbReference>
<organism evidence="3 4">
    <name type="scientific">Legionella sainthelensi</name>
    <dbReference type="NCBI Taxonomy" id="28087"/>
    <lineage>
        <taxon>Bacteria</taxon>
        <taxon>Pseudomonadati</taxon>
        <taxon>Pseudomonadota</taxon>
        <taxon>Gammaproteobacteria</taxon>
        <taxon>Legionellales</taxon>
        <taxon>Legionellaceae</taxon>
        <taxon>Legionella</taxon>
    </lineage>
</organism>
<keyword evidence="3" id="KW-0808">Transferase</keyword>
<dbReference type="Gene3D" id="3.40.250.10">
    <property type="entry name" value="Rhodanese-like domain"/>
    <property type="match status" value="1"/>
</dbReference>
<dbReference type="GO" id="GO:0016779">
    <property type="term" value="F:nucleotidyltransferase activity"/>
    <property type="evidence" value="ECO:0007669"/>
    <property type="project" value="UniProtKB-KW"/>
</dbReference>
<feature type="domain" description="Rhodanese" evidence="2">
    <location>
        <begin position="278"/>
        <end position="361"/>
    </location>
</feature>
<evidence type="ECO:0000259" key="2">
    <source>
        <dbReference type="PROSITE" id="PS50206"/>
    </source>
</evidence>
<comment type="caution">
    <text evidence="3">The sequence shown here is derived from an EMBL/GenBank/DDBJ whole genome shotgun (WGS) entry which is preliminary data.</text>
</comment>
<dbReference type="SMART" id="SM00450">
    <property type="entry name" value="RHOD"/>
    <property type="match status" value="1"/>
</dbReference>
<dbReference type="GO" id="GO:0004792">
    <property type="term" value="F:thiosulfate-cyanide sulfurtransferase activity"/>
    <property type="evidence" value="ECO:0007669"/>
    <property type="project" value="TreeGrafter"/>
</dbReference>
<dbReference type="Proteomes" id="UP000054621">
    <property type="component" value="Unassembled WGS sequence"/>
</dbReference>
<dbReference type="InterPro" id="IPR036873">
    <property type="entry name" value="Rhodanese-like_dom_sf"/>
</dbReference>
<keyword evidence="3" id="KW-0548">Nucleotidyltransferase</keyword>
<dbReference type="Pfam" id="PF00899">
    <property type="entry name" value="ThiF"/>
    <property type="match status" value="1"/>
</dbReference>
<dbReference type="CDD" id="cd00757">
    <property type="entry name" value="ThiF_MoeB_HesA_family"/>
    <property type="match status" value="1"/>
</dbReference>
<proteinExistence type="inferred from homology"/>
<dbReference type="FunFam" id="3.40.50.720:FF:000080">
    <property type="entry name" value="Thiazole biosynthesis adenylyltransferase ThiF"/>
    <property type="match status" value="1"/>
</dbReference>
<dbReference type="SUPFAM" id="SSF69572">
    <property type="entry name" value="Activating enzymes of the ubiquitin-like proteins"/>
    <property type="match status" value="1"/>
</dbReference>
<dbReference type="CDD" id="cd00158">
    <property type="entry name" value="RHOD"/>
    <property type="match status" value="1"/>
</dbReference>
<dbReference type="eggNOG" id="COG0476">
    <property type="taxonomic scope" value="Bacteria"/>
</dbReference>
<dbReference type="GO" id="GO:0008641">
    <property type="term" value="F:ubiquitin-like modifier activating enzyme activity"/>
    <property type="evidence" value="ECO:0007669"/>
    <property type="project" value="InterPro"/>
</dbReference>
<evidence type="ECO:0000313" key="4">
    <source>
        <dbReference type="Proteomes" id="UP000054621"/>
    </source>
</evidence>
<dbReference type="EMBL" id="LNYV01000037">
    <property type="protein sequence ID" value="KTD54192.1"/>
    <property type="molecule type" value="Genomic_DNA"/>
</dbReference>
<gene>
    <name evidence="3" type="ORF">Lsai_3014</name>
</gene>
<sequence>MSFLPELKRYTQQIKLEEIGILGQEKLQNARVLCVGAGGIGVTLLTYLAGAGVGTIGIIDDDLIEEANLHRQILYQEKDIYKAKAVVAETKLQELNSNIKIDSYAFRLTADNAEEIIAQYDLVADCSDNFYTRYLVHDTCYRLEKPYVYASAYQFQGHCSLFHGKKNPCLHCLFPIVPDTGANCQTGGVLGTLPGLLGILQATEIIKWITASGVSLLNRLLCIDFLTMDIKSIQLTKNEECPFCVYGQTLNERDFGLCIELNHEHTVSAENLAPFLEANPGILLLDVRTAEEHSDKNLGGRLIPLAELPMRLNELNPLDPILIYCQSGRRSQRAVILLKEAGFLAVYHLAHGVNSLSRCGGGT</sequence>
<dbReference type="GO" id="GO:0008146">
    <property type="term" value="F:sulfotransferase activity"/>
    <property type="evidence" value="ECO:0007669"/>
    <property type="project" value="TreeGrafter"/>
</dbReference>
<comment type="similarity">
    <text evidence="1">Belongs to the HesA/MoeB/ThiF family.</text>
</comment>
<accession>A0A0W0YBI0</accession>
<dbReference type="InterPro" id="IPR045886">
    <property type="entry name" value="ThiF/MoeB/HesA"/>
</dbReference>
<dbReference type="PANTHER" id="PTHR10953">
    <property type="entry name" value="UBIQUITIN-ACTIVATING ENZYME E1"/>
    <property type="match status" value="1"/>
</dbReference>
<dbReference type="Gene3D" id="3.40.50.720">
    <property type="entry name" value="NAD(P)-binding Rossmann-like Domain"/>
    <property type="match status" value="1"/>
</dbReference>
<dbReference type="InterPro" id="IPR000594">
    <property type="entry name" value="ThiF_NAD_FAD-bd"/>
</dbReference>
<dbReference type="Pfam" id="PF00581">
    <property type="entry name" value="Rhodanese"/>
    <property type="match status" value="1"/>
</dbReference>
<dbReference type="RefSeq" id="WP_027270644.1">
    <property type="nucleotide sequence ID" value="NZ_CAAAJE010000009.1"/>
</dbReference>
<dbReference type="PATRIC" id="fig|28087.4.peg.3237"/>
<dbReference type="PROSITE" id="PS50206">
    <property type="entry name" value="RHODANESE_3"/>
    <property type="match status" value="1"/>
</dbReference>